<keyword evidence="3" id="KW-1185">Reference proteome</keyword>
<proteinExistence type="predicted"/>
<feature type="transmembrane region" description="Helical" evidence="1">
    <location>
        <begin position="43"/>
        <end position="64"/>
    </location>
</feature>
<evidence type="ECO:0000313" key="3">
    <source>
        <dbReference type="Proteomes" id="UP000319746"/>
    </source>
</evidence>
<gene>
    <name evidence="2" type="ORF">FB556_0767</name>
</gene>
<sequence length="198" mass="23278">MWSRVFSQGKIWVPLGLFLSLLMTLIVPSFIGEYLDGTSDDIFSVILPGLFTLFCYLLLLMGLFRRFGVDRDKVWTRFGKLFNRQIRFENVDRIDTGVGRFKVYGGDTKINIDYNRFDYTLVYIRLLEELQYRRIKVKNLDIDDPEWEGTAQAFRNSLARHAYQNHQTFYDAHPEELDRLQALIQPPKSYVNRAGSTE</sequence>
<keyword evidence="1" id="KW-0812">Transmembrane</keyword>
<protein>
    <submittedName>
        <fullName evidence="2">Uncharacterized protein</fullName>
    </submittedName>
</protein>
<keyword evidence="1" id="KW-0472">Membrane</keyword>
<name>A0A543AP29_9MICC</name>
<evidence type="ECO:0000313" key="2">
    <source>
        <dbReference type="EMBL" id="TQL74306.1"/>
    </source>
</evidence>
<dbReference type="Proteomes" id="UP000319746">
    <property type="component" value="Unassembled WGS sequence"/>
</dbReference>
<comment type="caution">
    <text evidence="2">The sequence shown here is derived from an EMBL/GenBank/DDBJ whole genome shotgun (WGS) entry which is preliminary data.</text>
</comment>
<organism evidence="2 3">
    <name type="scientific">Enteractinococcus coprophilus</name>
    <dbReference type="NCBI Taxonomy" id="1027633"/>
    <lineage>
        <taxon>Bacteria</taxon>
        <taxon>Bacillati</taxon>
        <taxon>Actinomycetota</taxon>
        <taxon>Actinomycetes</taxon>
        <taxon>Micrococcales</taxon>
        <taxon>Micrococcaceae</taxon>
    </lineage>
</organism>
<evidence type="ECO:0000256" key="1">
    <source>
        <dbReference type="SAM" id="Phobius"/>
    </source>
</evidence>
<dbReference type="EMBL" id="VFOU01000001">
    <property type="protein sequence ID" value="TQL74306.1"/>
    <property type="molecule type" value="Genomic_DNA"/>
</dbReference>
<accession>A0A543AP29</accession>
<keyword evidence="1" id="KW-1133">Transmembrane helix</keyword>
<feature type="transmembrane region" description="Helical" evidence="1">
    <location>
        <begin position="12"/>
        <end position="31"/>
    </location>
</feature>
<reference evidence="2 3" key="1">
    <citation type="submission" date="2019-06" db="EMBL/GenBank/DDBJ databases">
        <title>Sequencing the genomes of 1000 actinobacteria strains.</title>
        <authorList>
            <person name="Klenk H.-P."/>
        </authorList>
    </citation>
    <scope>NUCLEOTIDE SEQUENCE [LARGE SCALE GENOMIC DNA]</scope>
    <source>
        <strain evidence="2 3">DSM 24083</strain>
    </source>
</reference>
<dbReference type="AlphaFoldDB" id="A0A543AP29"/>